<dbReference type="Pfam" id="PF24568">
    <property type="entry name" value="CC_PcsB"/>
    <property type="match status" value="1"/>
</dbReference>
<organism evidence="9 10">
    <name type="scientific">Caloramator proteoclasticus DSM 10124</name>
    <dbReference type="NCBI Taxonomy" id="1121262"/>
    <lineage>
        <taxon>Bacteria</taxon>
        <taxon>Bacillati</taxon>
        <taxon>Bacillota</taxon>
        <taxon>Clostridia</taxon>
        <taxon>Eubacteriales</taxon>
        <taxon>Clostridiaceae</taxon>
        <taxon>Caloramator</taxon>
    </lineage>
</organism>
<dbReference type="SUPFAM" id="SSF54001">
    <property type="entry name" value="Cysteine proteinases"/>
    <property type="match status" value="1"/>
</dbReference>
<dbReference type="GO" id="GO:0008234">
    <property type="term" value="F:cysteine-type peptidase activity"/>
    <property type="evidence" value="ECO:0007669"/>
    <property type="project" value="UniProtKB-KW"/>
</dbReference>
<dbReference type="Proteomes" id="UP000184423">
    <property type="component" value="Unassembled WGS sequence"/>
</dbReference>
<evidence type="ECO:0000256" key="7">
    <source>
        <dbReference type="SAM" id="SignalP"/>
    </source>
</evidence>
<feature type="coiled-coil region" evidence="6">
    <location>
        <begin position="22"/>
        <end position="103"/>
    </location>
</feature>
<evidence type="ECO:0000313" key="9">
    <source>
        <dbReference type="EMBL" id="SHE46397.1"/>
    </source>
</evidence>
<dbReference type="SUPFAM" id="SSF90250">
    <property type="entry name" value="Troponin coil-coiled subunits"/>
    <property type="match status" value="1"/>
</dbReference>
<dbReference type="EMBL" id="FQVG01000005">
    <property type="protein sequence ID" value="SHE46397.1"/>
    <property type="molecule type" value="Genomic_DNA"/>
</dbReference>
<keyword evidence="4 9" id="KW-0378">Hydrolase</keyword>
<evidence type="ECO:0000256" key="2">
    <source>
        <dbReference type="ARBA" id="ARBA00022670"/>
    </source>
</evidence>
<feature type="coiled-coil region" evidence="6">
    <location>
        <begin position="152"/>
        <end position="228"/>
    </location>
</feature>
<dbReference type="InterPro" id="IPR038077">
    <property type="entry name" value="Troponin_sf"/>
</dbReference>
<dbReference type="PROSITE" id="PS51935">
    <property type="entry name" value="NLPC_P60"/>
    <property type="match status" value="1"/>
</dbReference>
<dbReference type="InterPro" id="IPR057309">
    <property type="entry name" value="PcsB_CC"/>
</dbReference>
<keyword evidence="2" id="KW-0645">Protease</keyword>
<reference evidence="10" key="1">
    <citation type="submission" date="2016-11" db="EMBL/GenBank/DDBJ databases">
        <authorList>
            <person name="Varghese N."/>
            <person name="Submissions S."/>
        </authorList>
    </citation>
    <scope>NUCLEOTIDE SEQUENCE [LARGE SCALE GENOMIC DNA]</scope>
    <source>
        <strain evidence="10">DSM 10124</strain>
    </source>
</reference>
<sequence length="360" mass="41333">MKLKKIALGLSLFLIFSTSLSYATPIEEKKQLEQKLQETKKEYNDVLEEIGEIESKIEEIDAEAYEVSLEIKKNEDEIKKINNEILQRQQEIEKAQLEFENRKKTADERIKNMYMNGSENYIELILGFTSLSDLLSRIEMVKTVIQFDLNALDEINRGIQELNNKKKELELSKAKIEELKYQNEEKLKDINQKKIEQQKLISQLESKKKQYAEQMKKYQAKIYQLYNQINGKTNKSTSTSRGNISASSNEIVSFALNFLNTPYVWGGNTPSGFDCSGYVKYVYAHFGINLPRRASEQATVGQTVSLDDAQPGDLVFFYSPISHVGIYLGDGMFVHAPRTGDVVKISPLKGRKLTLIKRIR</sequence>
<protein>
    <submittedName>
        <fullName evidence="9">Cell wall-associated hydrolase, NlpC family</fullName>
    </submittedName>
</protein>
<evidence type="ECO:0000256" key="5">
    <source>
        <dbReference type="ARBA" id="ARBA00022807"/>
    </source>
</evidence>
<dbReference type="GO" id="GO:0006508">
    <property type="term" value="P:proteolysis"/>
    <property type="evidence" value="ECO:0007669"/>
    <property type="project" value="UniProtKB-KW"/>
</dbReference>
<keyword evidence="6" id="KW-0175">Coiled coil</keyword>
<keyword evidence="10" id="KW-1185">Reference proteome</keyword>
<dbReference type="Gene3D" id="3.90.1720.10">
    <property type="entry name" value="endopeptidase domain like (from Nostoc punctiforme)"/>
    <property type="match status" value="1"/>
</dbReference>
<feature type="signal peptide" evidence="7">
    <location>
        <begin position="1"/>
        <end position="23"/>
    </location>
</feature>
<evidence type="ECO:0000259" key="8">
    <source>
        <dbReference type="PROSITE" id="PS51935"/>
    </source>
</evidence>
<proteinExistence type="inferred from homology"/>
<feature type="chain" id="PRO_5012635150" evidence="7">
    <location>
        <begin position="24"/>
        <end position="360"/>
    </location>
</feature>
<evidence type="ECO:0000256" key="4">
    <source>
        <dbReference type="ARBA" id="ARBA00022801"/>
    </source>
</evidence>
<gene>
    <name evidence="9" type="ORF">SAMN02746091_00431</name>
</gene>
<dbReference type="InterPro" id="IPR038765">
    <property type="entry name" value="Papain-like_cys_pep_sf"/>
</dbReference>
<dbReference type="PANTHER" id="PTHR47053">
    <property type="entry name" value="MUREIN DD-ENDOPEPTIDASE MEPH-RELATED"/>
    <property type="match status" value="1"/>
</dbReference>
<dbReference type="InterPro" id="IPR051202">
    <property type="entry name" value="Peptidase_C40"/>
</dbReference>
<dbReference type="Pfam" id="PF00877">
    <property type="entry name" value="NLPC_P60"/>
    <property type="match status" value="1"/>
</dbReference>
<keyword evidence="3 7" id="KW-0732">Signal</keyword>
<dbReference type="InterPro" id="IPR000064">
    <property type="entry name" value="NLP_P60_dom"/>
</dbReference>
<evidence type="ECO:0000256" key="1">
    <source>
        <dbReference type="ARBA" id="ARBA00007074"/>
    </source>
</evidence>
<name>A0A1M4TQ33_9CLOT</name>
<accession>A0A1M4TQ33</accession>
<feature type="domain" description="NlpC/P60" evidence="8">
    <location>
        <begin position="245"/>
        <end position="360"/>
    </location>
</feature>
<dbReference type="Gene3D" id="6.10.250.3150">
    <property type="match status" value="1"/>
</dbReference>
<dbReference type="PANTHER" id="PTHR47053:SF1">
    <property type="entry name" value="MUREIN DD-ENDOPEPTIDASE MEPH-RELATED"/>
    <property type="match status" value="1"/>
</dbReference>
<evidence type="ECO:0000256" key="6">
    <source>
        <dbReference type="SAM" id="Coils"/>
    </source>
</evidence>
<dbReference type="AlphaFoldDB" id="A0A1M4TQ33"/>
<dbReference type="RefSeq" id="WP_073247775.1">
    <property type="nucleotide sequence ID" value="NZ_FQVG01000005.1"/>
</dbReference>
<keyword evidence="5" id="KW-0788">Thiol protease</keyword>
<evidence type="ECO:0000313" key="10">
    <source>
        <dbReference type="Proteomes" id="UP000184423"/>
    </source>
</evidence>
<evidence type="ECO:0000256" key="3">
    <source>
        <dbReference type="ARBA" id="ARBA00022729"/>
    </source>
</evidence>
<comment type="similarity">
    <text evidence="1">Belongs to the peptidase C40 family.</text>
</comment>